<evidence type="ECO:0000313" key="2">
    <source>
        <dbReference type="Proteomes" id="UP001151752"/>
    </source>
</evidence>
<organism evidence="1 2">
    <name type="scientific">Salix koriyanagi</name>
    <dbReference type="NCBI Taxonomy" id="2511006"/>
    <lineage>
        <taxon>Eukaryota</taxon>
        <taxon>Viridiplantae</taxon>
        <taxon>Streptophyta</taxon>
        <taxon>Embryophyta</taxon>
        <taxon>Tracheophyta</taxon>
        <taxon>Spermatophyta</taxon>
        <taxon>Magnoliopsida</taxon>
        <taxon>eudicotyledons</taxon>
        <taxon>Gunneridae</taxon>
        <taxon>Pentapetalae</taxon>
        <taxon>rosids</taxon>
        <taxon>fabids</taxon>
        <taxon>Malpighiales</taxon>
        <taxon>Salicaceae</taxon>
        <taxon>Saliceae</taxon>
        <taxon>Salix</taxon>
    </lineage>
</organism>
<gene>
    <name evidence="1" type="ORF">OIU74_008397</name>
</gene>
<evidence type="ECO:0000313" key="1">
    <source>
        <dbReference type="EMBL" id="KAJ6724027.1"/>
    </source>
</evidence>
<reference evidence="1" key="2">
    <citation type="journal article" date="2023" name="Int. J. Mol. Sci.">
        <title>De Novo Assembly and Annotation of 11 Diverse Shrub Willow (Salix) Genomes Reveals Novel Gene Organization in Sex-Linked Regions.</title>
        <authorList>
            <person name="Hyden B."/>
            <person name="Feng K."/>
            <person name="Yates T.B."/>
            <person name="Jawdy S."/>
            <person name="Cereghino C."/>
            <person name="Smart L.B."/>
            <person name="Muchero W."/>
        </authorList>
    </citation>
    <scope>NUCLEOTIDE SEQUENCE</scope>
    <source>
        <tissue evidence="1">Shoot tip</tissue>
    </source>
</reference>
<dbReference type="EMBL" id="JAPFFM010000013">
    <property type="protein sequence ID" value="KAJ6724027.1"/>
    <property type="molecule type" value="Genomic_DNA"/>
</dbReference>
<dbReference type="Proteomes" id="UP001151752">
    <property type="component" value="Chromosome 14"/>
</dbReference>
<proteinExistence type="predicted"/>
<comment type="caution">
    <text evidence="1">The sequence shown here is derived from an EMBL/GenBank/DDBJ whole genome shotgun (WGS) entry which is preliminary data.</text>
</comment>
<reference evidence="1" key="1">
    <citation type="submission" date="2022-11" db="EMBL/GenBank/DDBJ databases">
        <authorList>
            <person name="Hyden B.L."/>
            <person name="Feng K."/>
            <person name="Yates T."/>
            <person name="Jawdy S."/>
            <person name="Smart L.B."/>
            <person name="Muchero W."/>
        </authorList>
    </citation>
    <scope>NUCLEOTIDE SEQUENCE</scope>
    <source>
        <tissue evidence="1">Shoot tip</tissue>
    </source>
</reference>
<dbReference type="AlphaFoldDB" id="A0A9Q0U5Z2"/>
<protein>
    <submittedName>
        <fullName evidence="1">Uncharacterized protein</fullName>
    </submittedName>
</protein>
<name>A0A9Q0U5Z2_9ROSI</name>
<keyword evidence="2" id="KW-1185">Reference proteome</keyword>
<accession>A0A9Q0U5Z2</accession>
<sequence>MYESILIGMFSLMCHLELLQEGAQTGMLVWNSYFFVRFDHVVV</sequence>